<dbReference type="InterPro" id="IPR041657">
    <property type="entry name" value="HTH_17"/>
</dbReference>
<reference evidence="3 4" key="1">
    <citation type="submission" date="2019-02" db="EMBL/GenBank/DDBJ databases">
        <title>Deep-cultivation of Planctomycetes and their phenomic and genomic characterization uncovers novel biology.</title>
        <authorList>
            <person name="Wiegand S."/>
            <person name="Jogler M."/>
            <person name="Boedeker C."/>
            <person name="Pinto D."/>
            <person name="Vollmers J."/>
            <person name="Rivas-Marin E."/>
            <person name="Kohn T."/>
            <person name="Peeters S.H."/>
            <person name="Heuer A."/>
            <person name="Rast P."/>
            <person name="Oberbeckmann S."/>
            <person name="Bunk B."/>
            <person name="Jeske O."/>
            <person name="Meyerdierks A."/>
            <person name="Storesund J.E."/>
            <person name="Kallscheuer N."/>
            <person name="Luecker S."/>
            <person name="Lage O.M."/>
            <person name="Pohl T."/>
            <person name="Merkel B.J."/>
            <person name="Hornburger P."/>
            <person name="Mueller R.-W."/>
            <person name="Bruemmer F."/>
            <person name="Labrenz M."/>
            <person name="Spormann A.M."/>
            <person name="Op Den Camp H."/>
            <person name="Overmann J."/>
            <person name="Amann R."/>
            <person name="Jetten M.S.M."/>
            <person name="Mascher T."/>
            <person name="Medema M.H."/>
            <person name="Devos D.P."/>
            <person name="Kaster A.-K."/>
            <person name="Ovreas L."/>
            <person name="Rohde M."/>
            <person name="Galperin M.Y."/>
            <person name="Jogler C."/>
        </authorList>
    </citation>
    <scope>NUCLEOTIDE SEQUENCE [LARGE SCALE GENOMIC DNA]</scope>
    <source>
        <strain evidence="3 4">Pla123a</strain>
    </source>
</reference>
<evidence type="ECO:0000259" key="2">
    <source>
        <dbReference type="Pfam" id="PF12728"/>
    </source>
</evidence>
<dbReference type="OrthoDB" id="287709at2"/>
<proteinExistence type="predicted"/>
<gene>
    <name evidence="3" type="ORF">Pla123a_43490</name>
</gene>
<evidence type="ECO:0000313" key="4">
    <source>
        <dbReference type="Proteomes" id="UP000318478"/>
    </source>
</evidence>
<sequence length="85" mass="9220">MSAYLTPSDIAIQLGVSRAHVSRLIQSGSLRATNVARPTAKRPTYRIDADALAAFMAAGSSNRQRAGPSESSRKRRSPSQAKRFF</sequence>
<feature type="region of interest" description="Disordered" evidence="1">
    <location>
        <begin position="59"/>
        <end position="85"/>
    </location>
</feature>
<feature type="domain" description="Helix-turn-helix" evidence="2">
    <location>
        <begin position="4"/>
        <end position="59"/>
    </location>
</feature>
<dbReference type="AlphaFoldDB" id="A0A5C5XVK1"/>
<keyword evidence="4" id="KW-1185">Reference proteome</keyword>
<accession>A0A5C5XVK1</accession>
<evidence type="ECO:0000313" key="3">
    <source>
        <dbReference type="EMBL" id="TWT66920.1"/>
    </source>
</evidence>
<dbReference type="NCBIfam" id="TIGR01764">
    <property type="entry name" value="excise"/>
    <property type="match status" value="1"/>
</dbReference>
<dbReference type="GO" id="GO:0003677">
    <property type="term" value="F:DNA binding"/>
    <property type="evidence" value="ECO:0007669"/>
    <property type="project" value="InterPro"/>
</dbReference>
<name>A0A5C5XVK1_9BACT</name>
<comment type="caution">
    <text evidence="3">The sequence shown here is derived from an EMBL/GenBank/DDBJ whole genome shotgun (WGS) entry which is preliminary data.</text>
</comment>
<protein>
    <submittedName>
        <fullName evidence="3">Helix-turn-helix domain protein</fullName>
    </submittedName>
</protein>
<dbReference type="EMBL" id="SJPO01000013">
    <property type="protein sequence ID" value="TWT66920.1"/>
    <property type="molecule type" value="Genomic_DNA"/>
</dbReference>
<dbReference type="InterPro" id="IPR010093">
    <property type="entry name" value="SinI_DNA-bd"/>
</dbReference>
<evidence type="ECO:0000256" key="1">
    <source>
        <dbReference type="SAM" id="MobiDB-lite"/>
    </source>
</evidence>
<dbReference type="RefSeq" id="WP_146590846.1">
    <property type="nucleotide sequence ID" value="NZ_SJPO01000013.1"/>
</dbReference>
<organism evidence="3 4">
    <name type="scientific">Posidoniimonas polymericola</name>
    <dbReference type="NCBI Taxonomy" id="2528002"/>
    <lineage>
        <taxon>Bacteria</taxon>
        <taxon>Pseudomonadati</taxon>
        <taxon>Planctomycetota</taxon>
        <taxon>Planctomycetia</taxon>
        <taxon>Pirellulales</taxon>
        <taxon>Lacipirellulaceae</taxon>
        <taxon>Posidoniimonas</taxon>
    </lineage>
</organism>
<dbReference type="Pfam" id="PF12728">
    <property type="entry name" value="HTH_17"/>
    <property type="match status" value="1"/>
</dbReference>
<dbReference type="Proteomes" id="UP000318478">
    <property type="component" value="Unassembled WGS sequence"/>
</dbReference>